<evidence type="ECO:0000313" key="1">
    <source>
        <dbReference type="EMBL" id="TQP07772.1"/>
    </source>
</evidence>
<dbReference type="EMBL" id="VIOS01000178">
    <property type="protein sequence ID" value="TQP07772.1"/>
    <property type="molecule type" value="Genomic_DNA"/>
</dbReference>
<comment type="caution">
    <text evidence="1">The sequence shown here is derived from an EMBL/GenBank/DDBJ whole genome shotgun (WGS) entry which is preliminary data.</text>
</comment>
<dbReference type="RefSeq" id="WP_142735889.1">
    <property type="nucleotide sequence ID" value="NZ_JAHAOC010000053.1"/>
</dbReference>
<organism evidence="1 2">
    <name type="scientific">Vibrio cholerae</name>
    <dbReference type="NCBI Taxonomy" id="666"/>
    <lineage>
        <taxon>Bacteria</taxon>
        <taxon>Pseudomonadati</taxon>
        <taxon>Pseudomonadota</taxon>
        <taxon>Gammaproteobacteria</taxon>
        <taxon>Vibrionales</taxon>
        <taxon>Vibrionaceae</taxon>
        <taxon>Vibrio</taxon>
    </lineage>
</organism>
<accession>A0A544BN17</accession>
<sequence length="71" mass="7761">MSKLFVEVNADLGKGTIVEIESSFVPRIGEIIDISDAENSKGYGEVIAKDISYKVELGHLDVWVIADPIPE</sequence>
<proteinExistence type="predicted"/>
<gene>
    <name evidence="1" type="ORF">FLM02_19525</name>
</gene>
<evidence type="ECO:0000313" key="2">
    <source>
        <dbReference type="Proteomes" id="UP000319979"/>
    </source>
</evidence>
<protein>
    <submittedName>
        <fullName evidence="1">Uncharacterized protein</fullName>
    </submittedName>
</protein>
<dbReference type="Proteomes" id="UP000319979">
    <property type="component" value="Unassembled WGS sequence"/>
</dbReference>
<dbReference type="AlphaFoldDB" id="A0A544BN17"/>
<reference evidence="1 2" key="1">
    <citation type="submission" date="2019-07" db="EMBL/GenBank/DDBJ databases">
        <title>Phenotypic and genotypic antimicrobial resistance traits of Vibrio cholerae non-O1/non-O139 isolated from a large Austrian lake frequently associated with cases of infection.</title>
        <authorList>
            <person name="Lepuschitz S."/>
            <person name="Baron S."/>
            <person name="Larvor E."/>
            <person name="Granier S."/>
            <person name="Pretzer C."/>
            <person name="Mach R.L."/>
            <person name="Farnleitner A.H."/>
            <person name="Ruppitsch W."/>
            <person name="Pleininger S."/>
            <person name="Indra A."/>
            <person name="Kirschner A.K.T."/>
        </authorList>
    </citation>
    <scope>NUCLEOTIDE SEQUENCE [LARGE SCALE GENOMIC DNA]</scope>
    <source>
        <strain evidence="1 2">A12JL36W90</strain>
    </source>
</reference>
<name>A0A544BN17_VIBCL</name>